<gene>
    <name evidence="4" type="ORF">FPQ13_01595</name>
</gene>
<evidence type="ECO:0000259" key="3">
    <source>
        <dbReference type="Pfam" id="PF07423"/>
    </source>
</evidence>
<dbReference type="Proteomes" id="UP000316425">
    <property type="component" value="Unassembled WGS sequence"/>
</dbReference>
<dbReference type="RefSeq" id="WP_144087546.1">
    <property type="nucleotide sequence ID" value="NZ_VMHE01000001.1"/>
</dbReference>
<keyword evidence="2" id="KW-0472">Membrane</keyword>
<evidence type="ECO:0000313" key="4">
    <source>
        <dbReference type="EMBL" id="TSJ67787.1"/>
    </source>
</evidence>
<dbReference type="Pfam" id="PF07423">
    <property type="entry name" value="DUF1510"/>
    <property type="match status" value="1"/>
</dbReference>
<feature type="compositionally biased region" description="Acidic residues" evidence="1">
    <location>
        <begin position="76"/>
        <end position="121"/>
    </location>
</feature>
<organism evidence="4 5">
    <name type="scientific">Allobacillus salarius</name>
    <dbReference type="NCBI Taxonomy" id="1955272"/>
    <lineage>
        <taxon>Bacteria</taxon>
        <taxon>Bacillati</taxon>
        <taxon>Bacillota</taxon>
        <taxon>Bacilli</taxon>
        <taxon>Bacillales</taxon>
        <taxon>Bacillaceae</taxon>
        <taxon>Allobacillus</taxon>
    </lineage>
</organism>
<accession>A0A556PTR3</accession>
<dbReference type="EMBL" id="VMHE01000001">
    <property type="protein sequence ID" value="TSJ67787.1"/>
    <property type="molecule type" value="Genomic_DNA"/>
</dbReference>
<keyword evidence="2" id="KW-1133">Transmembrane helix</keyword>
<dbReference type="InterPro" id="IPR009988">
    <property type="entry name" value="DUF1510"/>
</dbReference>
<reference evidence="4 5" key="1">
    <citation type="submission" date="2019-07" db="EMBL/GenBank/DDBJ databases">
        <title>Allobacillus sp. nov. SKP isolated from shrimp paste of Euphausiacea.</title>
        <authorList>
            <person name="Kanchanasin P."/>
            <person name="Tanasupawat S."/>
            <person name="Shi W."/>
            <person name="Wu L."/>
            <person name="Ma J."/>
        </authorList>
    </citation>
    <scope>NUCLEOTIDE SEQUENCE [LARGE SCALE GENOMIC DNA]</scope>
    <source>
        <strain evidence="4 5">SKP4-8</strain>
    </source>
</reference>
<feature type="compositionally biased region" description="Acidic residues" evidence="1">
    <location>
        <begin position="50"/>
        <end position="67"/>
    </location>
</feature>
<feature type="transmembrane region" description="Helical" evidence="2">
    <location>
        <begin position="24"/>
        <end position="45"/>
    </location>
</feature>
<sequence length="245" mass="28294">MADEYQNEHTRAERFEKRRRTTKMLNYMLILAGILILLLVMLFFFSGEDEAENEDSEEGMELNESSDGESNKTESSDQEEENNENPDEGNEDSSSDEDQSTDEQEQSDEEETEESSDEDAGEYNSFGENVEVEQSDEENVTKVIKGNWDAYPTNQNEPHSIDLGDGSQDRQELEEASAMAINANSENITYWWFGSDGRPNYVEATIENQTDGEIYRVHLEWIENKGWQPQLVKVLEENDQKHRFE</sequence>
<protein>
    <submittedName>
        <fullName evidence="4">DUF1510 family protein</fullName>
    </submittedName>
</protein>
<feature type="region of interest" description="Disordered" evidence="1">
    <location>
        <begin position="50"/>
        <end position="123"/>
    </location>
</feature>
<evidence type="ECO:0000256" key="2">
    <source>
        <dbReference type="SAM" id="Phobius"/>
    </source>
</evidence>
<keyword evidence="5" id="KW-1185">Reference proteome</keyword>
<proteinExistence type="predicted"/>
<dbReference type="AlphaFoldDB" id="A0A556PTR3"/>
<name>A0A556PTR3_9BACI</name>
<evidence type="ECO:0000256" key="1">
    <source>
        <dbReference type="SAM" id="MobiDB-lite"/>
    </source>
</evidence>
<dbReference type="OrthoDB" id="2168558at2"/>
<keyword evidence="2" id="KW-0812">Transmembrane</keyword>
<evidence type="ECO:0000313" key="5">
    <source>
        <dbReference type="Proteomes" id="UP000316425"/>
    </source>
</evidence>
<feature type="domain" description="DUF1510" evidence="3">
    <location>
        <begin position="144"/>
        <end position="235"/>
    </location>
</feature>
<comment type="caution">
    <text evidence="4">The sequence shown here is derived from an EMBL/GenBank/DDBJ whole genome shotgun (WGS) entry which is preliminary data.</text>
</comment>